<protein>
    <submittedName>
        <fullName evidence="1">Uncharacterized protein</fullName>
    </submittedName>
</protein>
<dbReference type="EMBL" id="JPGK01000012">
    <property type="protein sequence ID" value="KGA92752.1"/>
    <property type="molecule type" value="Genomic_DNA"/>
</dbReference>
<gene>
    <name evidence="1" type="ORF">LptCag_0487</name>
</gene>
<accession>A0A094WAR3</accession>
<evidence type="ECO:0000313" key="2">
    <source>
        <dbReference type="Proteomes" id="UP000029452"/>
    </source>
</evidence>
<proteinExistence type="predicted"/>
<comment type="caution">
    <text evidence="1">The sequence shown here is derived from an EMBL/GenBank/DDBJ whole genome shotgun (WGS) entry which is preliminary data.</text>
</comment>
<dbReference type="Proteomes" id="UP000029452">
    <property type="component" value="Unassembled WGS sequence"/>
</dbReference>
<evidence type="ECO:0000313" key="1">
    <source>
        <dbReference type="EMBL" id="KGA92752.1"/>
    </source>
</evidence>
<organism evidence="1 2">
    <name type="scientific">Leptospirillum ferriphilum</name>
    <dbReference type="NCBI Taxonomy" id="178606"/>
    <lineage>
        <taxon>Bacteria</taxon>
        <taxon>Pseudomonadati</taxon>
        <taxon>Nitrospirota</taxon>
        <taxon>Nitrospiria</taxon>
        <taxon>Nitrospirales</taxon>
        <taxon>Nitrospiraceae</taxon>
        <taxon>Leptospirillum</taxon>
    </lineage>
</organism>
<name>A0A094WAR3_9BACT</name>
<reference evidence="1 2" key="1">
    <citation type="submission" date="2014-06" db="EMBL/GenBank/DDBJ databases">
        <title>Draft genome sequence of iron oxidizing acidophile Leptospirillum ferriphilum DSM14647.</title>
        <authorList>
            <person name="Cardenas J.P."/>
            <person name="Lazcano M."/>
            <person name="Ossandon F.J."/>
            <person name="Corbett M."/>
            <person name="Holmes D.S."/>
            <person name="Watkin E."/>
        </authorList>
    </citation>
    <scope>NUCLEOTIDE SEQUENCE [LARGE SCALE GENOMIC DNA]</scope>
    <source>
        <strain evidence="1 2">DSM 14647</strain>
    </source>
</reference>
<dbReference type="AlphaFoldDB" id="A0A094WAR3"/>
<sequence>MGSLSIWLLNYIPYNLIKRALFVKRISLKREPSDVRKIFCREQSELTF</sequence>
<dbReference type="PATRIC" id="fig|178606.4.peg.2509"/>